<keyword evidence="6" id="KW-1133">Transmembrane helix</keyword>
<keyword evidence="8" id="KW-1185">Reference proteome</keyword>
<sequence>MFFKYNKITQSLSSATQDVAMGRPNTPEAFKVAVQESPEIVYDYKPLKVAEIQPSSHGESGVYLVPNNKRFKRLMSLQAQFLSADGKLVWQKFAADRTLYYLSAGLAAVGFIWSLYGLKRLASPPKNE</sequence>
<evidence type="ECO:0000313" key="8">
    <source>
        <dbReference type="Proteomes" id="UP000678393"/>
    </source>
</evidence>
<dbReference type="GO" id="GO:0005743">
    <property type="term" value="C:mitochondrial inner membrane"/>
    <property type="evidence" value="ECO:0007669"/>
    <property type="project" value="UniProtKB-SubCell"/>
</dbReference>
<dbReference type="GO" id="GO:0006123">
    <property type="term" value="P:mitochondrial electron transport, cytochrome c to oxygen"/>
    <property type="evidence" value="ECO:0007669"/>
    <property type="project" value="InterPro"/>
</dbReference>
<dbReference type="AlphaFoldDB" id="A0A8S3ZL46"/>
<dbReference type="InterPro" id="IPR036539">
    <property type="entry name" value="Cyt_c_oxidase_su7a_sf"/>
</dbReference>
<comment type="similarity">
    <text evidence="2">Belongs to the cytochrome c oxidase VIIa family.</text>
</comment>
<feature type="transmembrane region" description="Helical" evidence="6">
    <location>
        <begin position="99"/>
        <end position="118"/>
    </location>
</feature>
<dbReference type="InterPro" id="IPR039297">
    <property type="entry name" value="COX7a"/>
</dbReference>
<evidence type="ECO:0000256" key="2">
    <source>
        <dbReference type="ARBA" id="ARBA00009331"/>
    </source>
</evidence>
<keyword evidence="5 6" id="KW-0472">Membrane</keyword>
<evidence type="ECO:0000256" key="5">
    <source>
        <dbReference type="ARBA" id="ARBA00023136"/>
    </source>
</evidence>
<dbReference type="Pfam" id="PF02238">
    <property type="entry name" value="COX7a"/>
    <property type="match status" value="1"/>
</dbReference>
<evidence type="ECO:0000256" key="6">
    <source>
        <dbReference type="SAM" id="Phobius"/>
    </source>
</evidence>
<keyword evidence="4" id="KW-0496">Mitochondrion</keyword>
<reference evidence="7" key="1">
    <citation type="submission" date="2021-04" db="EMBL/GenBank/DDBJ databases">
        <authorList>
            <consortium name="Molecular Ecology Group"/>
        </authorList>
    </citation>
    <scope>NUCLEOTIDE SEQUENCE</scope>
</reference>
<dbReference type="Gene3D" id="4.10.91.10">
    <property type="entry name" value="Cytochrome c oxidase, subunit VIIa"/>
    <property type="match status" value="1"/>
</dbReference>
<protein>
    <submittedName>
        <fullName evidence="7">Uncharacterized protein</fullName>
    </submittedName>
</protein>
<evidence type="ECO:0000256" key="4">
    <source>
        <dbReference type="ARBA" id="ARBA00023128"/>
    </source>
</evidence>
<evidence type="ECO:0000256" key="3">
    <source>
        <dbReference type="ARBA" id="ARBA00022792"/>
    </source>
</evidence>
<evidence type="ECO:0000256" key="1">
    <source>
        <dbReference type="ARBA" id="ARBA00004273"/>
    </source>
</evidence>
<comment type="subcellular location">
    <subcellularLocation>
        <location evidence="1">Mitochondrion inner membrane</location>
    </subcellularLocation>
</comment>
<proteinExistence type="inferred from homology"/>
<comment type="caution">
    <text evidence="7">The sequence shown here is derived from an EMBL/GenBank/DDBJ whole genome shotgun (WGS) entry which is preliminary data.</text>
</comment>
<keyword evidence="6" id="KW-0812">Transmembrane</keyword>
<accession>A0A8S3ZL46</accession>
<name>A0A8S3ZL46_9EUPU</name>
<dbReference type="GO" id="GO:0045277">
    <property type="term" value="C:respiratory chain complex IV"/>
    <property type="evidence" value="ECO:0007669"/>
    <property type="project" value="InterPro"/>
</dbReference>
<keyword evidence="3" id="KW-0999">Mitochondrion inner membrane</keyword>
<dbReference type="OrthoDB" id="6092122at2759"/>
<gene>
    <name evidence="7" type="ORF">CUNI_LOCUS15775</name>
</gene>
<organism evidence="7 8">
    <name type="scientific">Candidula unifasciata</name>
    <dbReference type="NCBI Taxonomy" id="100452"/>
    <lineage>
        <taxon>Eukaryota</taxon>
        <taxon>Metazoa</taxon>
        <taxon>Spiralia</taxon>
        <taxon>Lophotrochozoa</taxon>
        <taxon>Mollusca</taxon>
        <taxon>Gastropoda</taxon>
        <taxon>Heterobranchia</taxon>
        <taxon>Euthyneura</taxon>
        <taxon>Panpulmonata</taxon>
        <taxon>Eupulmonata</taxon>
        <taxon>Stylommatophora</taxon>
        <taxon>Helicina</taxon>
        <taxon>Helicoidea</taxon>
        <taxon>Geomitridae</taxon>
        <taxon>Candidula</taxon>
    </lineage>
</organism>
<dbReference type="Proteomes" id="UP000678393">
    <property type="component" value="Unassembled WGS sequence"/>
</dbReference>
<dbReference type="EMBL" id="CAJHNH020003891">
    <property type="protein sequence ID" value="CAG5130217.1"/>
    <property type="molecule type" value="Genomic_DNA"/>
</dbReference>
<evidence type="ECO:0000313" key="7">
    <source>
        <dbReference type="EMBL" id="CAG5130217.1"/>
    </source>
</evidence>